<dbReference type="PANTHER" id="PTHR40398">
    <property type="entry name" value="PTS SYSTEM GLUCITOL/SORBITOL-SPECIFIC EIIA COMPONENT"/>
    <property type="match status" value="1"/>
</dbReference>
<dbReference type="Pfam" id="PF03829">
    <property type="entry name" value="PTSIIA_gutA"/>
    <property type="match status" value="1"/>
</dbReference>
<dbReference type="PROSITE" id="PS51097">
    <property type="entry name" value="PTS_EIIA_TYPE_5"/>
    <property type="match status" value="1"/>
</dbReference>
<feature type="modified residue" description="Phosphohistidine; by HPr" evidence="1">
    <location>
        <position position="44"/>
    </location>
</feature>
<organism evidence="2 3">
    <name type="scientific">Oceanobacillus jeddahense</name>
    <dbReference type="NCBI Taxonomy" id="1462527"/>
    <lineage>
        <taxon>Bacteria</taxon>
        <taxon>Bacillati</taxon>
        <taxon>Bacillota</taxon>
        <taxon>Bacilli</taxon>
        <taxon>Bacillales</taxon>
        <taxon>Bacillaceae</taxon>
        <taxon>Oceanobacillus</taxon>
    </lineage>
</organism>
<keyword evidence="3" id="KW-1185">Reference proteome</keyword>
<evidence type="ECO:0000313" key="3">
    <source>
        <dbReference type="Proteomes" id="UP001059773"/>
    </source>
</evidence>
<evidence type="ECO:0000256" key="1">
    <source>
        <dbReference type="PROSITE-ProRule" id="PRU00420"/>
    </source>
</evidence>
<dbReference type="Gene3D" id="2.40.33.40">
    <property type="entry name" value="Phosphotransferase system, glucitol/sorbitol-specific IIA component"/>
    <property type="match status" value="1"/>
</dbReference>
<dbReference type="SUPFAM" id="SSF141530">
    <property type="entry name" value="PTSIIA/GutA-like"/>
    <property type="match status" value="1"/>
</dbReference>
<name>A0ABY5JXQ8_9BACI</name>
<dbReference type="InterPro" id="IPR004716">
    <property type="entry name" value="PTS_IIA_glucitol/sorbitol-sp"/>
</dbReference>
<gene>
    <name evidence="2" type="ORF">NP439_10550</name>
</gene>
<protein>
    <submittedName>
        <fullName evidence="2">PTS glucitol/sorbitol transporter subunit IIA</fullName>
    </submittedName>
</protein>
<dbReference type="PANTHER" id="PTHR40398:SF1">
    <property type="entry name" value="PTS SYSTEM GLUCITOL_SORBITOL-SPECIFIC EIIA COMPONENT"/>
    <property type="match status" value="1"/>
</dbReference>
<dbReference type="EMBL" id="CP101914">
    <property type="protein sequence ID" value="UUI05040.1"/>
    <property type="molecule type" value="Genomic_DNA"/>
</dbReference>
<reference evidence="2" key="1">
    <citation type="submission" date="2022-07" db="EMBL/GenBank/DDBJ databases">
        <title>FELIX.</title>
        <authorList>
            <person name="Wan K.H."/>
            <person name="Park S."/>
            <person name="Lawrence Q."/>
            <person name="Eichenberger J.P."/>
            <person name="Booth B.W."/>
            <person name="Piaggio A.J."/>
            <person name="Chandler J.C."/>
            <person name="Franklin A.B."/>
            <person name="Celniker S.E."/>
        </authorList>
    </citation>
    <scope>NUCLEOTIDE SEQUENCE</scope>
    <source>
        <strain evidence="2">QA-1986 374</strain>
    </source>
</reference>
<evidence type="ECO:0000313" key="2">
    <source>
        <dbReference type="EMBL" id="UUI05040.1"/>
    </source>
</evidence>
<dbReference type="Proteomes" id="UP001059773">
    <property type="component" value="Chromosome"/>
</dbReference>
<dbReference type="InterPro" id="IPR036665">
    <property type="entry name" value="PTS_IIA_glucitol/sorbitol_sf"/>
</dbReference>
<sequence length="121" mass="13551">MSQLQVDLNVIDIGEDVELMKEEGLLILFNNTVPEDLKTIAVIHDGVFKEEIISGDEMIINGETFRIIHVGDKANETLSQLGHATFNFEGETEFDMPGTVYLEKKAIPRIELGSTISFNRL</sequence>
<proteinExistence type="predicted"/>
<dbReference type="RefSeq" id="WP_256709947.1">
    <property type="nucleotide sequence ID" value="NZ_CP101914.1"/>
</dbReference>
<accession>A0ABY5JXQ8</accession>